<dbReference type="InterPro" id="IPR007608">
    <property type="entry name" value="Senescence_reg_S40"/>
</dbReference>
<comment type="similarity">
    <text evidence="1">Belongs to the senescence regulator S40 family.</text>
</comment>
<evidence type="ECO:0000256" key="1">
    <source>
        <dbReference type="ARBA" id="ARBA00034773"/>
    </source>
</evidence>
<dbReference type="Pfam" id="PF04520">
    <property type="entry name" value="Senescence_reg"/>
    <property type="match status" value="1"/>
</dbReference>
<sequence>MVQKSSRFLTTSFIPPTREFPKYSEEEREEEEFDECDVVWSSSSSPEKTTTTSTTAGIPAISTSSSTGLSSVLSVTEPQSPTSIQRKTTSSPVSMISSSLTRSDGHGLAGYYYGKKFHQSAPVNVPVWPTGPGYAKNRPFVGLGRFDEDADVDDDDDDDEEMVPPHEIVARSHKATSFSVMEGAGRTLKGRDLTAVRNAVFQKTGFLE</sequence>
<evidence type="ECO:0000313" key="4">
    <source>
        <dbReference type="RefSeq" id="XP_056694007.1"/>
    </source>
</evidence>
<name>A0ABM3REG3_SPIOL</name>
<dbReference type="PANTHER" id="PTHR33083">
    <property type="entry name" value="EXPRESSED PROTEIN"/>
    <property type="match status" value="1"/>
</dbReference>
<keyword evidence="3" id="KW-1185">Reference proteome</keyword>
<organism evidence="3 4">
    <name type="scientific">Spinacia oleracea</name>
    <name type="common">Spinach</name>
    <dbReference type="NCBI Taxonomy" id="3562"/>
    <lineage>
        <taxon>Eukaryota</taxon>
        <taxon>Viridiplantae</taxon>
        <taxon>Streptophyta</taxon>
        <taxon>Embryophyta</taxon>
        <taxon>Tracheophyta</taxon>
        <taxon>Spermatophyta</taxon>
        <taxon>Magnoliopsida</taxon>
        <taxon>eudicotyledons</taxon>
        <taxon>Gunneridae</taxon>
        <taxon>Pentapetalae</taxon>
        <taxon>Caryophyllales</taxon>
        <taxon>Chenopodiaceae</taxon>
        <taxon>Chenopodioideae</taxon>
        <taxon>Anserineae</taxon>
        <taxon>Spinacia</taxon>
    </lineage>
</organism>
<reference evidence="4" key="2">
    <citation type="submission" date="2025-08" db="UniProtKB">
        <authorList>
            <consortium name="RefSeq"/>
        </authorList>
    </citation>
    <scope>IDENTIFICATION</scope>
    <source>
        <tissue evidence="4">Leaf</tissue>
    </source>
</reference>
<dbReference type="PANTHER" id="PTHR33083:SF123">
    <property type="entry name" value="EXPRESSED PROTEIN"/>
    <property type="match status" value="1"/>
</dbReference>
<evidence type="ECO:0000313" key="3">
    <source>
        <dbReference type="Proteomes" id="UP000813463"/>
    </source>
</evidence>
<feature type="compositionally biased region" description="Polar residues" evidence="2">
    <location>
        <begin position="77"/>
        <end position="89"/>
    </location>
</feature>
<proteinExistence type="inferred from homology"/>
<dbReference type="RefSeq" id="XP_056694007.1">
    <property type="nucleotide sequence ID" value="XM_056838029.1"/>
</dbReference>
<accession>A0ABM3REG3</accession>
<reference evidence="3" key="1">
    <citation type="journal article" date="2021" name="Nat. Commun.">
        <title>Genomic analyses provide insights into spinach domestication and the genetic basis of agronomic traits.</title>
        <authorList>
            <person name="Cai X."/>
            <person name="Sun X."/>
            <person name="Xu C."/>
            <person name="Sun H."/>
            <person name="Wang X."/>
            <person name="Ge C."/>
            <person name="Zhang Z."/>
            <person name="Wang Q."/>
            <person name="Fei Z."/>
            <person name="Jiao C."/>
            <person name="Wang Q."/>
        </authorList>
    </citation>
    <scope>NUCLEOTIDE SEQUENCE [LARGE SCALE GENOMIC DNA]</scope>
    <source>
        <strain evidence="3">cv. Varoflay</strain>
    </source>
</reference>
<feature type="compositionally biased region" description="Low complexity" evidence="2">
    <location>
        <begin position="90"/>
        <end position="99"/>
    </location>
</feature>
<dbReference type="Proteomes" id="UP000813463">
    <property type="component" value="Chromosome 3"/>
</dbReference>
<feature type="compositionally biased region" description="Low complexity" evidence="2">
    <location>
        <begin position="41"/>
        <end position="76"/>
    </location>
</feature>
<gene>
    <name evidence="4" type="primary">LOC130468987</name>
</gene>
<dbReference type="GeneID" id="130468987"/>
<evidence type="ECO:0000256" key="2">
    <source>
        <dbReference type="SAM" id="MobiDB-lite"/>
    </source>
</evidence>
<feature type="region of interest" description="Disordered" evidence="2">
    <location>
        <begin position="16"/>
        <end position="100"/>
    </location>
</feature>
<protein>
    <submittedName>
        <fullName evidence="4">Protein S40-7-like</fullName>
    </submittedName>
</protein>
<feature type="compositionally biased region" description="Acidic residues" evidence="2">
    <location>
        <begin position="26"/>
        <end position="37"/>
    </location>
</feature>